<protein>
    <submittedName>
        <fullName evidence="1">Uncharacterized protein</fullName>
    </submittedName>
</protein>
<evidence type="ECO:0000313" key="1">
    <source>
        <dbReference type="EMBL" id="VVC35982.1"/>
    </source>
</evidence>
<name>A0A5E4MUL2_9HEMI</name>
<dbReference type="OrthoDB" id="6625707at2759"/>
<reference evidence="1 2" key="1">
    <citation type="submission" date="2019-08" db="EMBL/GenBank/DDBJ databases">
        <authorList>
            <person name="Alioto T."/>
            <person name="Alioto T."/>
            <person name="Gomez Garrido J."/>
        </authorList>
    </citation>
    <scope>NUCLEOTIDE SEQUENCE [LARGE SCALE GENOMIC DNA]</scope>
</reference>
<accession>A0A5E4MUL2</accession>
<organism evidence="1 2">
    <name type="scientific">Cinara cedri</name>
    <dbReference type="NCBI Taxonomy" id="506608"/>
    <lineage>
        <taxon>Eukaryota</taxon>
        <taxon>Metazoa</taxon>
        <taxon>Ecdysozoa</taxon>
        <taxon>Arthropoda</taxon>
        <taxon>Hexapoda</taxon>
        <taxon>Insecta</taxon>
        <taxon>Pterygota</taxon>
        <taxon>Neoptera</taxon>
        <taxon>Paraneoptera</taxon>
        <taxon>Hemiptera</taxon>
        <taxon>Sternorrhyncha</taxon>
        <taxon>Aphidomorpha</taxon>
        <taxon>Aphidoidea</taxon>
        <taxon>Aphididae</taxon>
        <taxon>Lachninae</taxon>
        <taxon>Cinara</taxon>
    </lineage>
</organism>
<evidence type="ECO:0000313" key="2">
    <source>
        <dbReference type="Proteomes" id="UP000325440"/>
    </source>
</evidence>
<sequence>MGRVVNVLIIFLCFTIIQFEISYTKLFVNTRDDIGALQEAAHEMTSRRKVSPNFSVVRLQSASCLIYYYDKEELQVLQDSNDKNKSLSKFYVCMNCVFAEWIRKKLYEFVQEFPLLYQSKFMDEYDTYKSDFNKSLAVLNGIMKQTVRFINILFNFLNIVTYSAFMDIDLLKTLLSFSFKINYINNLQYQYEYDERLKAEKTDHVVIPKILQVINDIQKCILFNCDITSDYANKQFYGYWTTDSEATENGINEFLREIKPMNLETVREYCSTKQMLLGNILVEIEETNTVAKDLQNVVFQIKCENVLSRMNAQKFFEKIQFSDNLEVIFWYMKSVYVAIVQLISKKTFPIVDNLIKKQGRNNVVNLSIDLFEGFKTMHFFFSIYSDLPLDLIESFKSLGEKKLIEIHTLKNVRDHLKTYNSKEMDNSNFILNLPDVEIIIAHSLVTPLENFMNSMINKISDYKCFVNLLEFLYVEYGRYYTPHMKNVKKVFTFMEVELCKNSAREQYKPLYKLYEYFNVENSKPSMSTSVYLANNYDSAVKNSCDLVVKLYQYCFETFIILNNSQRKYKLNGEIDFDEVKENLNSIMQFLSNSTIKFENTPLNSITFNLVPLMPFIAVRLYNEGNYPEIKRLMYVIMSELNTYGIDYCVPPSNNYLLFNNIDLNITGKHNTYFMEWQKCINLISMKKNFPNYSDLIKIFMDQYNNFIVFYDLIVLFKWKGELKPFTEILWDISNTITTPIYRNALYDLYFKLVLAVIYYESQSFMKNLKTDKNKLNEQVIESYDDYFYSKLQPLSNVFPPYFRNFVSNYYSYMVLYYSFIKMTEDQNPTKMYRYNEKKLIDELIIFGVQLDINASKQSLAEIPGVPKTKFRLPWSKTDTLKDRLETFINTVDDLLTTVEAVKNIFNLYESYYTNIPVY</sequence>
<dbReference type="Proteomes" id="UP000325440">
    <property type="component" value="Unassembled WGS sequence"/>
</dbReference>
<dbReference type="EMBL" id="CABPRJ010001429">
    <property type="protein sequence ID" value="VVC35982.1"/>
    <property type="molecule type" value="Genomic_DNA"/>
</dbReference>
<proteinExistence type="predicted"/>
<dbReference type="AlphaFoldDB" id="A0A5E4MUL2"/>
<gene>
    <name evidence="1" type="ORF">CINCED_3A024769</name>
</gene>
<keyword evidence="2" id="KW-1185">Reference proteome</keyword>